<evidence type="ECO:0000259" key="9">
    <source>
        <dbReference type="PROSITE" id="PS50011"/>
    </source>
</evidence>
<evidence type="ECO:0000256" key="8">
    <source>
        <dbReference type="ARBA" id="ARBA00024334"/>
    </source>
</evidence>
<evidence type="ECO:0000259" key="10">
    <source>
        <dbReference type="PROSITE" id="PS50222"/>
    </source>
</evidence>
<keyword evidence="3" id="KW-0723">Serine/threonine-protein kinase</keyword>
<dbReference type="InterPro" id="IPR050205">
    <property type="entry name" value="CDPK_Ser/Thr_kinases"/>
</dbReference>
<evidence type="ECO:0000256" key="1">
    <source>
        <dbReference type="ARBA" id="ARBA00001946"/>
    </source>
</evidence>
<dbReference type="CDD" id="cd05117">
    <property type="entry name" value="STKc_CAMK"/>
    <property type="match status" value="1"/>
</dbReference>
<dbReference type="SUPFAM" id="SSF47473">
    <property type="entry name" value="EF-hand"/>
    <property type="match status" value="1"/>
</dbReference>
<dbReference type="Proteomes" id="UP001162131">
    <property type="component" value="Unassembled WGS sequence"/>
</dbReference>
<dbReference type="FunFam" id="1.10.510.10:FF:000571">
    <property type="entry name" value="Maternal embryonic leucine zipper kinase"/>
    <property type="match status" value="1"/>
</dbReference>
<dbReference type="SUPFAM" id="SSF56112">
    <property type="entry name" value="Protein kinase-like (PK-like)"/>
    <property type="match status" value="1"/>
</dbReference>
<keyword evidence="12" id="KW-1185">Reference proteome</keyword>
<dbReference type="AlphaFoldDB" id="A0AAU9JWN5"/>
<keyword evidence="7" id="KW-0067">ATP-binding</keyword>
<dbReference type="InterPro" id="IPR008271">
    <property type="entry name" value="Ser/Thr_kinase_AS"/>
</dbReference>
<protein>
    <recommendedName>
        <fullName evidence="13">Calcium-dependent protein kinase</fullName>
    </recommendedName>
</protein>
<evidence type="ECO:0000256" key="5">
    <source>
        <dbReference type="ARBA" id="ARBA00022741"/>
    </source>
</evidence>
<dbReference type="PROSITE" id="PS50011">
    <property type="entry name" value="PROTEIN_KINASE_DOM"/>
    <property type="match status" value="1"/>
</dbReference>
<dbReference type="InterPro" id="IPR002048">
    <property type="entry name" value="EF_hand_dom"/>
</dbReference>
<dbReference type="GO" id="GO:0005524">
    <property type="term" value="F:ATP binding"/>
    <property type="evidence" value="ECO:0007669"/>
    <property type="project" value="UniProtKB-KW"/>
</dbReference>
<comment type="cofactor">
    <cofactor evidence="1">
        <name>Mg(2+)</name>
        <dbReference type="ChEBI" id="CHEBI:18420"/>
    </cofactor>
</comment>
<dbReference type="SMART" id="SM00220">
    <property type="entry name" value="S_TKc"/>
    <property type="match status" value="1"/>
</dbReference>
<dbReference type="GO" id="GO:0004674">
    <property type="term" value="F:protein serine/threonine kinase activity"/>
    <property type="evidence" value="ECO:0007669"/>
    <property type="project" value="UniProtKB-KW"/>
</dbReference>
<evidence type="ECO:0000256" key="4">
    <source>
        <dbReference type="ARBA" id="ARBA00022679"/>
    </source>
</evidence>
<dbReference type="Gene3D" id="3.30.200.20">
    <property type="entry name" value="Phosphorylase Kinase, domain 1"/>
    <property type="match status" value="1"/>
</dbReference>
<feature type="domain" description="EF-hand" evidence="10">
    <location>
        <begin position="359"/>
        <end position="394"/>
    </location>
</feature>
<gene>
    <name evidence="11" type="ORF">BSTOLATCC_MIC51001</name>
</gene>
<evidence type="ECO:0000313" key="11">
    <source>
        <dbReference type="EMBL" id="CAG9330409.1"/>
    </source>
</evidence>
<evidence type="ECO:0000256" key="3">
    <source>
        <dbReference type="ARBA" id="ARBA00022527"/>
    </source>
</evidence>
<dbReference type="InterPro" id="IPR000719">
    <property type="entry name" value="Prot_kinase_dom"/>
</dbReference>
<accession>A0AAU9JWN5</accession>
<keyword evidence="6" id="KW-0418">Kinase</keyword>
<dbReference type="EMBL" id="CAJZBQ010000051">
    <property type="protein sequence ID" value="CAG9330409.1"/>
    <property type="molecule type" value="Genomic_DNA"/>
</dbReference>
<dbReference type="InterPro" id="IPR011009">
    <property type="entry name" value="Kinase-like_dom_sf"/>
</dbReference>
<keyword evidence="5" id="KW-0547">Nucleotide-binding</keyword>
<comment type="caution">
    <text evidence="11">The sequence shown here is derived from an EMBL/GenBank/DDBJ whole genome shotgun (WGS) entry which is preliminary data.</text>
</comment>
<dbReference type="PANTHER" id="PTHR24349">
    <property type="entry name" value="SERINE/THREONINE-PROTEIN KINASE"/>
    <property type="match status" value="1"/>
</dbReference>
<name>A0AAU9JWN5_9CILI</name>
<sequence>MGVCCPSEHQFRLPINAPIIFKSDIMDGNFIIFDNIRNHYEFIKVIGHGKFGTVREAVKLNTIKKESLSRQNTLLGSRRFLDGKKFAVKSITKKKLGKDLAMLRRELEILRQVDHPNIIKVYEIYEDQMYLHIVTELCTGGDLFEYIIKQDYISEEEARIIMKKLLSAVNYLHALNICHRDLKPENFLFSSQDEDAELKILDFGVSLFVEPGEQMKTMVGTLSYVAPEVLSGQYGRECDIWSLGVILYQLLTGRNPFASESKDFTLRKVMKGEVNLNNDEWIYVSPQSRHLVAGMLQKNPILRIDAATALQHEWFHMECDSTQSNAVSRDVLVRIRKQQNHSKLWIEGMKAILRYLSADKIRELKTAFVALDAAGTGYITYAKLEEAMNKCGMEIRNEEITSIFHKYGKEAGKINYTSFLIATLDRKYLMNEELMWDAYRDFDPENKGVIYLDTLKQALMKFGCEFTEEEFSSLLAEIKFDSAKGFSFEDFKKIMQNFEEDNLTPRVGVDTPVRRLSHRSSIESCASRVSIN</sequence>
<dbReference type="PROSITE" id="PS00108">
    <property type="entry name" value="PROTEIN_KINASE_ST"/>
    <property type="match status" value="1"/>
</dbReference>
<organism evidence="11 12">
    <name type="scientific">Blepharisma stoltei</name>
    <dbReference type="NCBI Taxonomy" id="1481888"/>
    <lineage>
        <taxon>Eukaryota</taxon>
        <taxon>Sar</taxon>
        <taxon>Alveolata</taxon>
        <taxon>Ciliophora</taxon>
        <taxon>Postciliodesmatophora</taxon>
        <taxon>Heterotrichea</taxon>
        <taxon>Heterotrichida</taxon>
        <taxon>Blepharismidae</taxon>
        <taxon>Blepharisma</taxon>
    </lineage>
</organism>
<comment type="subunit">
    <text evidence="2">Monomer.</text>
</comment>
<dbReference type="Pfam" id="PF00069">
    <property type="entry name" value="Pkinase"/>
    <property type="match status" value="1"/>
</dbReference>
<comment type="similarity">
    <text evidence="8">Belongs to the protein kinase superfamily. Ser/Thr protein kinase family. CDPK subfamily.</text>
</comment>
<dbReference type="InterPro" id="IPR011992">
    <property type="entry name" value="EF-hand-dom_pair"/>
</dbReference>
<evidence type="ECO:0000256" key="7">
    <source>
        <dbReference type="ARBA" id="ARBA00022840"/>
    </source>
</evidence>
<dbReference type="Gene3D" id="1.10.238.10">
    <property type="entry name" value="EF-hand"/>
    <property type="match status" value="1"/>
</dbReference>
<dbReference type="PROSITE" id="PS50222">
    <property type="entry name" value="EF_HAND_2"/>
    <property type="match status" value="1"/>
</dbReference>
<reference evidence="11" key="1">
    <citation type="submission" date="2021-09" db="EMBL/GenBank/DDBJ databases">
        <authorList>
            <consortium name="AG Swart"/>
            <person name="Singh M."/>
            <person name="Singh A."/>
            <person name="Seah K."/>
            <person name="Emmerich C."/>
        </authorList>
    </citation>
    <scope>NUCLEOTIDE SEQUENCE</scope>
    <source>
        <strain evidence="11">ATCC30299</strain>
    </source>
</reference>
<proteinExistence type="inferred from homology"/>
<evidence type="ECO:0000256" key="6">
    <source>
        <dbReference type="ARBA" id="ARBA00022777"/>
    </source>
</evidence>
<keyword evidence="4" id="KW-0808">Transferase</keyword>
<evidence type="ECO:0000313" key="12">
    <source>
        <dbReference type="Proteomes" id="UP001162131"/>
    </source>
</evidence>
<dbReference type="Gene3D" id="1.10.510.10">
    <property type="entry name" value="Transferase(Phosphotransferase) domain 1"/>
    <property type="match status" value="1"/>
</dbReference>
<evidence type="ECO:0000256" key="2">
    <source>
        <dbReference type="ARBA" id="ARBA00011245"/>
    </source>
</evidence>
<evidence type="ECO:0008006" key="13">
    <source>
        <dbReference type="Google" id="ProtNLM"/>
    </source>
</evidence>
<dbReference type="GO" id="GO:0005509">
    <property type="term" value="F:calcium ion binding"/>
    <property type="evidence" value="ECO:0007669"/>
    <property type="project" value="InterPro"/>
</dbReference>
<feature type="domain" description="Protein kinase" evidence="9">
    <location>
        <begin position="40"/>
        <end position="315"/>
    </location>
</feature>